<proteinExistence type="predicted"/>
<evidence type="ECO:0000313" key="5">
    <source>
        <dbReference type="Proteomes" id="UP000823388"/>
    </source>
</evidence>
<evidence type="ECO:0000313" key="4">
    <source>
        <dbReference type="EMBL" id="KAG2576731.1"/>
    </source>
</evidence>
<dbReference type="CDD" id="cd22160">
    <property type="entry name" value="F-box_AtFBL13-like"/>
    <property type="match status" value="1"/>
</dbReference>
<keyword evidence="5" id="KW-1185">Reference proteome</keyword>
<dbReference type="Pfam" id="PF24758">
    <property type="entry name" value="LRR_At5g56370"/>
    <property type="match status" value="2"/>
</dbReference>
<gene>
    <name evidence="4" type="ORF">PVAP13_6NG042640</name>
</gene>
<dbReference type="PANTHER" id="PTHR32141">
    <property type="match status" value="1"/>
</dbReference>
<sequence>MDLKHAMLEPNPKTVFGGHLQKMRQAEDEDAGPDLISRLPDDVLGDVITLLPAVDGARTQALSRRWRPLWRAAPLNLEARVAASPYERRAAAALAAHRGPASEGTLHGILAGCPALRSLVLHYNIGYRSLRINSQTLRSLSITDGRRDREGRFEEDIVEHAPLLERLIPDGLMHDLQIRVIQAPKLKGIEVVSLSNALRTMKILALITGSDLDVVVDFLQCFPCVKKLYIVAFSGRWPSFSTAQRSNVPLECLDAHLKTLQVTHYKGKPSEVDLVRFFLSNARVLESVRLAVVSSQGARIAFENDRRGSDRVPVKHIHDLSLDDLFDISVTE</sequence>
<evidence type="ECO:0000259" key="2">
    <source>
        <dbReference type="Pfam" id="PF08387"/>
    </source>
</evidence>
<dbReference type="AlphaFoldDB" id="A0A8T0QU89"/>
<dbReference type="SUPFAM" id="SSF81383">
    <property type="entry name" value="F-box domain"/>
    <property type="match status" value="1"/>
</dbReference>
<evidence type="ECO:0000259" key="1">
    <source>
        <dbReference type="Pfam" id="PF00646"/>
    </source>
</evidence>
<feature type="domain" description="FBD" evidence="2">
    <location>
        <begin position="249"/>
        <end position="289"/>
    </location>
</feature>
<evidence type="ECO:0008006" key="6">
    <source>
        <dbReference type="Google" id="ProtNLM"/>
    </source>
</evidence>
<protein>
    <recommendedName>
        <fullName evidence="6">F-box domain-containing protein</fullName>
    </recommendedName>
</protein>
<name>A0A8T0QU89_PANVG</name>
<dbReference type="EMBL" id="CM029048">
    <property type="protein sequence ID" value="KAG2576731.1"/>
    <property type="molecule type" value="Genomic_DNA"/>
</dbReference>
<dbReference type="Pfam" id="PF00646">
    <property type="entry name" value="F-box"/>
    <property type="match status" value="1"/>
</dbReference>
<accession>A0A8T0QU89</accession>
<evidence type="ECO:0000259" key="3">
    <source>
        <dbReference type="Pfam" id="PF24758"/>
    </source>
</evidence>
<reference evidence="4 5" key="1">
    <citation type="submission" date="2020-05" db="EMBL/GenBank/DDBJ databases">
        <title>WGS assembly of Panicum virgatum.</title>
        <authorList>
            <person name="Lovell J.T."/>
            <person name="Jenkins J."/>
            <person name="Shu S."/>
            <person name="Juenger T.E."/>
            <person name="Schmutz J."/>
        </authorList>
    </citation>
    <scope>NUCLEOTIDE SEQUENCE [LARGE SCALE GENOMIC DNA]</scope>
    <source>
        <strain evidence="5">cv. AP13</strain>
    </source>
</reference>
<feature type="domain" description="F-box/LRR-repeat protein 15/At3g58940/PEG3-like LRR" evidence="3">
    <location>
        <begin position="191"/>
        <end position="230"/>
    </location>
</feature>
<dbReference type="InterPro" id="IPR055411">
    <property type="entry name" value="LRR_FXL15/At3g58940/PEG3-like"/>
</dbReference>
<dbReference type="InterPro" id="IPR001810">
    <property type="entry name" value="F-box_dom"/>
</dbReference>
<dbReference type="InterPro" id="IPR053781">
    <property type="entry name" value="F-box_AtFBL13-like"/>
</dbReference>
<feature type="domain" description="F-box" evidence="1">
    <location>
        <begin position="36"/>
        <end position="72"/>
    </location>
</feature>
<dbReference type="InterPro" id="IPR006566">
    <property type="entry name" value="FBD"/>
</dbReference>
<feature type="domain" description="F-box/LRR-repeat protein 15/At3g58940/PEG3-like LRR" evidence="3">
    <location>
        <begin position="101"/>
        <end position="187"/>
    </location>
</feature>
<dbReference type="Pfam" id="PF08387">
    <property type="entry name" value="FBD"/>
    <property type="match status" value="1"/>
</dbReference>
<dbReference type="InterPro" id="IPR055302">
    <property type="entry name" value="F-box_dom-containing"/>
</dbReference>
<dbReference type="InterPro" id="IPR036047">
    <property type="entry name" value="F-box-like_dom_sf"/>
</dbReference>
<organism evidence="4 5">
    <name type="scientific">Panicum virgatum</name>
    <name type="common">Blackwell switchgrass</name>
    <dbReference type="NCBI Taxonomy" id="38727"/>
    <lineage>
        <taxon>Eukaryota</taxon>
        <taxon>Viridiplantae</taxon>
        <taxon>Streptophyta</taxon>
        <taxon>Embryophyta</taxon>
        <taxon>Tracheophyta</taxon>
        <taxon>Spermatophyta</taxon>
        <taxon>Magnoliopsida</taxon>
        <taxon>Liliopsida</taxon>
        <taxon>Poales</taxon>
        <taxon>Poaceae</taxon>
        <taxon>PACMAD clade</taxon>
        <taxon>Panicoideae</taxon>
        <taxon>Panicodae</taxon>
        <taxon>Paniceae</taxon>
        <taxon>Panicinae</taxon>
        <taxon>Panicum</taxon>
        <taxon>Panicum sect. Hiantes</taxon>
    </lineage>
</organism>
<dbReference type="PANTHER" id="PTHR32141:SF150">
    <property type="entry name" value="FBD DOMAIN-CONTAINING PROTEIN"/>
    <property type="match status" value="1"/>
</dbReference>
<comment type="caution">
    <text evidence="4">The sequence shown here is derived from an EMBL/GenBank/DDBJ whole genome shotgun (WGS) entry which is preliminary data.</text>
</comment>
<dbReference type="Proteomes" id="UP000823388">
    <property type="component" value="Chromosome 6N"/>
</dbReference>